<dbReference type="Pfam" id="PF04977">
    <property type="entry name" value="DivIC"/>
    <property type="match status" value="1"/>
</dbReference>
<dbReference type="InterPro" id="IPR007060">
    <property type="entry name" value="FtsL/DivIC"/>
</dbReference>
<sequence length="166" mass="17764">MPTSPDGTLNQQSTRIPVALRRESAAGGWMRGLRFSGFSLIMMGLAVLAVVVLAPTAQSWVTQRQQIAALQQAVAAEKSEVDSLTAERERWNDKTFITTQARERLAYVMPGEVSFLVINDLPASAAAEPAPVSTEVQATKSDWMQSLFASTMAAGLAPVAPEGSTK</sequence>
<evidence type="ECO:0000313" key="4">
    <source>
        <dbReference type="Proteomes" id="UP001425155"/>
    </source>
</evidence>
<gene>
    <name evidence="3" type="ORF">WJX64_01855</name>
</gene>
<reference evidence="3 4" key="1">
    <citation type="submission" date="2024-03" db="EMBL/GenBank/DDBJ databases">
        <title>YIM 134122 draft genome.</title>
        <authorList>
            <person name="Zuo S."/>
            <person name="Xiong L."/>
        </authorList>
    </citation>
    <scope>NUCLEOTIDE SEQUENCE [LARGE SCALE GENOMIC DNA]</scope>
    <source>
        <strain evidence="3 4">YIM 134122</strain>
    </source>
</reference>
<name>A0ABU9VZY0_9MICO</name>
<evidence type="ECO:0000313" key="3">
    <source>
        <dbReference type="EMBL" id="MEN1945284.1"/>
    </source>
</evidence>
<protein>
    <submittedName>
        <fullName evidence="3">Septum formation initiator family protein</fullName>
    </submittedName>
</protein>
<evidence type="ECO:0000256" key="2">
    <source>
        <dbReference type="SAM" id="Phobius"/>
    </source>
</evidence>
<keyword evidence="2" id="KW-1133">Transmembrane helix</keyword>
<keyword evidence="2" id="KW-0472">Membrane</keyword>
<dbReference type="EMBL" id="JBCLVG010000001">
    <property type="protein sequence ID" value="MEN1945284.1"/>
    <property type="molecule type" value="Genomic_DNA"/>
</dbReference>
<evidence type="ECO:0000256" key="1">
    <source>
        <dbReference type="SAM" id="Coils"/>
    </source>
</evidence>
<feature type="transmembrane region" description="Helical" evidence="2">
    <location>
        <begin position="35"/>
        <end position="54"/>
    </location>
</feature>
<keyword evidence="4" id="KW-1185">Reference proteome</keyword>
<keyword evidence="2" id="KW-0812">Transmembrane</keyword>
<feature type="coiled-coil region" evidence="1">
    <location>
        <begin position="67"/>
        <end position="94"/>
    </location>
</feature>
<dbReference type="RefSeq" id="WP_342111253.1">
    <property type="nucleotide sequence ID" value="NZ_JBCAUN010000001.1"/>
</dbReference>
<dbReference type="Proteomes" id="UP001425155">
    <property type="component" value="Unassembled WGS sequence"/>
</dbReference>
<comment type="caution">
    <text evidence="3">The sequence shown here is derived from an EMBL/GenBank/DDBJ whole genome shotgun (WGS) entry which is preliminary data.</text>
</comment>
<accession>A0ABU9VZY0</accession>
<proteinExistence type="predicted"/>
<organism evidence="3 4">
    <name type="scientific">Leifsonia stereocauli</name>
    <dbReference type="NCBI Taxonomy" id="3134136"/>
    <lineage>
        <taxon>Bacteria</taxon>
        <taxon>Bacillati</taxon>
        <taxon>Actinomycetota</taxon>
        <taxon>Actinomycetes</taxon>
        <taxon>Micrococcales</taxon>
        <taxon>Microbacteriaceae</taxon>
        <taxon>Leifsonia</taxon>
    </lineage>
</organism>
<keyword evidence="1" id="KW-0175">Coiled coil</keyword>